<organism evidence="1 2">
    <name type="scientific">Patella caerulea</name>
    <name type="common">Rayed Mediterranean limpet</name>
    <dbReference type="NCBI Taxonomy" id="87958"/>
    <lineage>
        <taxon>Eukaryota</taxon>
        <taxon>Metazoa</taxon>
        <taxon>Spiralia</taxon>
        <taxon>Lophotrochozoa</taxon>
        <taxon>Mollusca</taxon>
        <taxon>Gastropoda</taxon>
        <taxon>Patellogastropoda</taxon>
        <taxon>Patelloidea</taxon>
        <taxon>Patellidae</taxon>
        <taxon>Patella</taxon>
    </lineage>
</organism>
<dbReference type="AlphaFoldDB" id="A0AAN8K7S5"/>
<evidence type="ECO:0000313" key="1">
    <source>
        <dbReference type="EMBL" id="KAK6187368.1"/>
    </source>
</evidence>
<sequence>MPINPFIELFESWKDNNELTIKDLRLKTVTLMALAFMARPSDLAPRAAHFEPSGNYDVPFSFSRDNVVFHTDKSMSVNFFGIKNDTNRSDSKSEFQLLPMTK</sequence>
<protein>
    <submittedName>
        <fullName evidence="1">Uncharacterized protein</fullName>
    </submittedName>
</protein>
<gene>
    <name evidence="1" type="ORF">SNE40_005416</name>
</gene>
<evidence type="ECO:0000313" key="2">
    <source>
        <dbReference type="Proteomes" id="UP001347796"/>
    </source>
</evidence>
<proteinExistence type="predicted"/>
<comment type="caution">
    <text evidence="1">The sequence shown here is derived from an EMBL/GenBank/DDBJ whole genome shotgun (WGS) entry which is preliminary data.</text>
</comment>
<reference evidence="1 2" key="1">
    <citation type="submission" date="2024-01" db="EMBL/GenBank/DDBJ databases">
        <title>The genome of the rayed Mediterranean limpet Patella caerulea (Linnaeus, 1758).</title>
        <authorList>
            <person name="Anh-Thu Weber A."/>
            <person name="Halstead-Nussloch G."/>
        </authorList>
    </citation>
    <scope>NUCLEOTIDE SEQUENCE [LARGE SCALE GENOMIC DNA]</scope>
    <source>
        <strain evidence="1">AATW-2023a</strain>
        <tissue evidence="1">Whole specimen</tissue>
    </source>
</reference>
<keyword evidence="2" id="KW-1185">Reference proteome</keyword>
<name>A0AAN8K7S5_PATCE</name>
<dbReference type="Proteomes" id="UP001347796">
    <property type="component" value="Unassembled WGS sequence"/>
</dbReference>
<accession>A0AAN8K7S5</accession>
<dbReference type="EMBL" id="JAZGQO010000004">
    <property type="protein sequence ID" value="KAK6187368.1"/>
    <property type="molecule type" value="Genomic_DNA"/>
</dbReference>